<dbReference type="InterPro" id="IPR036709">
    <property type="entry name" value="Autotransporte_beta_dom_sf"/>
</dbReference>
<organism evidence="2">
    <name type="scientific">Woronichinia naegeliana WA131</name>
    <dbReference type="NCBI Taxonomy" id="2824559"/>
    <lineage>
        <taxon>Bacteria</taxon>
        <taxon>Bacillati</taxon>
        <taxon>Cyanobacteriota</taxon>
        <taxon>Cyanophyceae</taxon>
        <taxon>Synechococcales</taxon>
        <taxon>Coelosphaeriaceae</taxon>
        <taxon>Woronichinia</taxon>
    </lineage>
</organism>
<dbReference type="EMBL" id="CP073041">
    <property type="protein sequence ID" value="UXE61983.1"/>
    <property type="molecule type" value="Genomic_DNA"/>
</dbReference>
<name>A0A977KY10_9CYAN</name>
<dbReference type="SUPFAM" id="SSF103515">
    <property type="entry name" value="Autotransporter"/>
    <property type="match status" value="1"/>
</dbReference>
<sequence length="838" mass="91055">MRLKGVGLGLLLLLCWTSIGRSDSPGFRSSLSITLEQLNRLKKEFKVTPPSTFAEPLENFNSSSSLTDLDKSQLVQEVLSQNQSQVQSPQSKPTVIQSLYVKPEGIFIYLTGDDPVVVMDSQKEPGTIHLSLQATRLDPYFKLPQNTKQAESFVESVQVNQIDSEPSISKGTTATSVEIIIKTDHKNWQAIPRQSGLILSAIQDPPTAEMQASNPASTIEQALPQSSPVVNEATLPPQPQPGIEAESPMAAMPVNPTPAEITQTFPESIPLPSPDNSVEKPIEQPVTPEPTVVPTSPTVNEAVPLASPESSLDGSVTPEKTAEDNVPIEPVPEAIAPVIETPLARQPIRLLHLNTANQLKAGESIASYGETQTIQGGYGTGNQTYFTYSDWGLTDDLQIGWAYMLNDDPTYLPINGVNIDQQYQSMGPNIKYRFYQDDNWSLGILGALEQFQIYSGPGLYNNQESPTVSNTLAGTIQVPISYDLSKEFQVTLTPSVNIFSNNLNGVPFFGTIFNVGAGASWQIFDNLSVFANTTVPLGSGNNALNTSRQLFRKVLWSVGGTLAYNKEIAIELHLTNSFGGTPTTGILTLPTASNEVLLGGSFIMVPSAKEKRTDIVLSDRNQKLSFDWFTLTTPYILPTDDYGLRLAGDSGGSIGGGIFYSFLQDFQVEAIVSSIGGFDTQSVLGEAQGTNTQWRAGGKLVILNQLDGDPFSISGRLTFGRDFGNKQGYMMVEYPMMYEFNEQWAALFSPKAAINGGNTPVGLGFGINYQIIPELQMIGEVTPIITGERTVWAAGFRIFPIKNIAIDLLGTNSTSQFDLGELIAEPGTRFSASIQWYR</sequence>
<protein>
    <submittedName>
        <fullName evidence="2">Uncharacterized protein</fullName>
    </submittedName>
</protein>
<dbReference type="Proteomes" id="UP001065613">
    <property type="component" value="Chromosome"/>
</dbReference>
<accession>A0A977KY10</accession>
<dbReference type="KEGG" id="wna:KA717_03490"/>
<evidence type="ECO:0000313" key="2">
    <source>
        <dbReference type="EMBL" id="UXE61983.1"/>
    </source>
</evidence>
<feature type="region of interest" description="Disordered" evidence="1">
    <location>
        <begin position="303"/>
        <end position="324"/>
    </location>
</feature>
<dbReference type="AlphaFoldDB" id="A0A977KY10"/>
<gene>
    <name evidence="2" type="ORF">KA717_03490</name>
</gene>
<evidence type="ECO:0000256" key="1">
    <source>
        <dbReference type="SAM" id="MobiDB-lite"/>
    </source>
</evidence>
<reference evidence="2" key="1">
    <citation type="submission" date="2021-04" db="EMBL/GenBank/DDBJ databases">
        <title>Genome sequence of Woronichinia naegeliana from Washington state freshwater lake bloom.</title>
        <authorList>
            <person name="Dreher T.W."/>
        </authorList>
    </citation>
    <scope>NUCLEOTIDE SEQUENCE</scope>
    <source>
        <strain evidence="2">WA131</strain>
    </source>
</reference>
<proteinExistence type="predicted"/>